<dbReference type="RefSeq" id="WP_025023516.1">
    <property type="nucleotide sequence ID" value="NZ_AZDZ01000002.1"/>
</dbReference>
<sequence>MTDKEDSSEKKTKEIKIETKEAIEPKKPIKNKKRKIILSIVLAIMILIFGYFEGSWYYGKERQLDNLSDNLTSGVPAKMSKSVITADGKSITDKKLEPLKRLFNKDNNATAQIKTIIEHESSYSNFQVVSAGRYFGVFLRYRIALKKRNILVETDLNKPIFKIAGKNIAAKKSGDEYYLKKSYPGLYSVDVTDQSGKLNKTRNITVPISGQCNETDVEVTMKHTPSP</sequence>
<dbReference type="PATRIC" id="fig|1423775.4.peg.1175"/>
<keyword evidence="1" id="KW-1133">Transmembrane helix</keyword>
<dbReference type="STRING" id="1423775.FD03_GL001145"/>
<gene>
    <name evidence="2" type="ORF">FD03_GL001145</name>
</gene>
<protein>
    <submittedName>
        <fullName evidence="2">Uncharacterized protein</fullName>
    </submittedName>
</protein>
<dbReference type="EMBL" id="AZDZ01000002">
    <property type="protein sequence ID" value="KRK81009.1"/>
    <property type="molecule type" value="Genomic_DNA"/>
</dbReference>
<proteinExistence type="predicted"/>
<accession>A0A0R1KK94</accession>
<keyword evidence="3" id="KW-1185">Reference proteome</keyword>
<comment type="caution">
    <text evidence="2">The sequence shown here is derived from an EMBL/GenBank/DDBJ whole genome shotgun (WGS) entry which is preliminary data.</text>
</comment>
<dbReference type="AlphaFoldDB" id="A0A0R1KK94"/>
<feature type="transmembrane region" description="Helical" evidence="1">
    <location>
        <begin position="36"/>
        <end position="58"/>
    </location>
</feature>
<evidence type="ECO:0000313" key="3">
    <source>
        <dbReference type="Proteomes" id="UP000051248"/>
    </source>
</evidence>
<evidence type="ECO:0000256" key="1">
    <source>
        <dbReference type="SAM" id="Phobius"/>
    </source>
</evidence>
<name>A0A0R1KK94_9LACO</name>
<keyword evidence="1" id="KW-0472">Membrane</keyword>
<organism evidence="2 3">
    <name type="scientific">Companilactobacillus nodensis DSM 19682 = JCM 14932 = NBRC 107160</name>
    <dbReference type="NCBI Taxonomy" id="1423775"/>
    <lineage>
        <taxon>Bacteria</taxon>
        <taxon>Bacillati</taxon>
        <taxon>Bacillota</taxon>
        <taxon>Bacilli</taxon>
        <taxon>Lactobacillales</taxon>
        <taxon>Lactobacillaceae</taxon>
        <taxon>Companilactobacillus</taxon>
    </lineage>
</organism>
<dbReference type="Proteomes" id="UP000051248">
    <property type="component" value="Unassembled WGS sequence"/>
</dbReference>
<evidence type="ECO:0000313" key="2">
    <source>
        <dbReference type="EMBL" id="KRK81009.1"/>
    </source>
</evidence>
<dbReference type="OrthoDB" id="2168731at2"/>
<keyword evidence="1" id="KW-0812">Transmembrane</keyword>
<reference evidence="2 3" key="1">
    <citation type="journal article" date="2015" name="Genome Announc.">
        <title>Expanding the biotechnology potential of lactobacilli through comparative genomics of 213 strains and associated genera.</title>
        <authorList>
            <person name="Sun Z."/>
            <person name="Harris H.M."/>
            <person name="McCann A."/>
            <person name="Guo C."/>
            <person name="Argimon S."/>
            <person name="Zhang W."/>
            <person name="Yang X."/>
            <person name="Jeffery I.B."/>
            <person name="Cooney J.C."/>
            <person name="Kagawa T.F."/>
            <person name="Liu W."/>
            <person name="Song Y."/>
            <person name="Salvetti E."/>
            <person name="Wrobel A."/>
            <person name="Rasinkangas P."/>
            <person name="Parkhill J."/>
            <person name="Rea M.C."/>
            <person name="O'Sullivan O."/>
            <person name="Ritari J."/>
            <person name="Douillard F.P."/>
            <person name="Paul Ross R."/>
            <person name="Yang R."/>
            <person name="Briner A.E."/>
            <person name="Felis G.E."/>
            <person name="de Vos W.M."/>
            <person name="Barrangou R."/>
            <person name="Klaenhammer T.R."/>
            <person name="Caufield P.W."/>
            <person name="Cui Y."/>
            <person name="Zhang H."/>
            <person name="O'Toole P.W."/>
        </authorList>
    </citation>
    <scope>NUCLEOTIDE SEQUENCE [LARGE SCALE GENOMIC DNA]</scope>
    <source>
        <strain evidence="2 3">DSM 19682</strain>
    </source>
</reference>